<dbReference type="Proteomes" id="UP000014523">
    <property type="component" value="Unassembled WGS sequence"/>
</dbReference>
<evidence type="ECO:0000313" key="2">
    <source>
        <dbReference type="Proteomes" id="UP000014523"/>
    </source>
</evidence>
<comment type="caution">
    <text evidence="1">The sequence shown here is derived from an EMBL/GenBank/DDBJ whole genome shotgun (WGS) entry which is preliminary data.</text>
</comment>
<reference evidence="1 2" key="1">
    <citation type="submission" date="2013-06" db="EMBL/GenBank/DDBJ databases">
        <title>The Genome Sequence of Acinetobacter gyllenbergii CIP 110306.</title>
        <authorList>
            <consortium name="The Broad Institute Genome Sequencing Platform"/>
            <consortium name="The Broad Institute Genome Sequencing Center for Infectious Disease"/>
            <person name="Cerqueira G."/>
            <person name="Feldgarden M."/>
            <person name="Courvalin P."/>
            <person name="Perichon B."/>
            <person name="Grillot-Courvalin C."/>
            <person name="Clermont D."/>
            <person name="Rocha E."/>
            <person name="Yoon E.-J."/>
            <person name="Nemec A."/>
            <person name="Young S.K."/>
            <person name="Zeng Q."/>
            <person name="Gargeya S."/>
            <person name="Fitzgerald M."/>
            <person name="Abouelleil A."/>
            <person name="Alvarado L."/>
            <person name="Berlin A.M."/>
            <person name="Chapman S.B."/>
            <person name="Dewar J."/>
            <person name="Goldberg J."/>
            <person name="Griggs A."/>
            <person name="Gujja S."/>
            <person name="Hansen M."/>
            <person name="Howarth C."/>
            <person name="Imamovic A."/>
            <person name="Larimer J."/>
            <person name="McCowan C."/>
            <person name="Murphy C."/>
            <person name="Pearson M."/>
            <person name="Priest M."/>
            <person name="Roberts A."/>
            <person name="Saif S."/>
            <person name="Shea T."/>
            <person name="Sykes S."/>
            <person name="Wortman J."/>
            <person name="Nusbaum C."/>
            <person name="Birren B."/>
        </authorList>
    </citation>
    <scope>NUCLEOTIDE SEQUENCE [LARGE SCALE GENOMIC DNA]</scope>
    <source>
        <strain evidence="1 2">CIP 110306</strain>
    </source>
</reference>
<dbReference type="Pfam" id="PF11720">
    <property type="entry name" value="Inhibitor_I78"/>
    <property type="match status" value="1"/>
</dbReference>
<dbReference type="Gene3D" id="3.30.10.10">
    <property type="entry name" value="Trypsin Inhibitor V, subunit A"/>
    <property type="match status" value="1"/>
</dbReference>
<evidence type="ECO:0000313" key="1">
    <source>
        <dbReference type="EMBL" id="EPF81494.1"/>
    </source>
</evidence>
<dbReference type="PANTHER" id="PTHR38008">
    <property type="entry name" value="HEMOLYSIN-RELATED"/>
    <property type="match status" value="1"/>
</dbReference>
<organism evidence="1 2">
    <name type="scientific">Acinetobacter gyllenbergii CIP 110306 = MTCC 11365</name>
    <dbReference type="NCBI Taxonomy" id="1217657"/>
    <lineage>
        <taxon>Bacteria</taxon>
        <taxon>Pseudomonadati</taxon>
        <taxon>Pseudomonadota</taxon>
        <taxon>Gammaproteobacteria</taxon>
        <taxon>Moraxellales</taxon>
        <taxon>Moraxellaceae</taxon>
        <taxon>Acinetobacter</taxon>
    </lineage>
</organism>
<dbReference type="InterPro" id="IPR005590">
    <property type="entry name" value="DUF333"/>
</dbReference>
<keyword evidence="2" id="KW-1185">Reference proteome</keyword>
<dbReference type="PANTHER" id="PTHR38008:SF2">
    <property type="entry name" value="HEMOLYSIN"/>
    <property type="match status" value="1"/>
</dbReference>
<dbReference type="AlphaFoldDB" id="A0A829HHZ8"/>
<evidence type="ECO:0008006" key="3">
    <source>
        <dbReference type="Google" id="ProtNLM"/>
    </source>
</evidence>
<accession>A0A829HHZ8</accession>
<dbReference type="Pfam" id="PF03891">
    <property type="entry name" value="DUF333"/>
    <property type="match status" value="1"/>
</dbReference>
<sequence length="171" mass="18956">MLPVSNHRHNNLNYFVIFAFYFIRIQIMKKILLLGAIVASLAACSATPNKEMTPPKIGMANPASKYCVEQGGQLEIKNEANGQVGYCKLPNGQVVEEWELFRANQPKCLADEATKLIGQSGLSEDQIKQKTKSEIVRSVGPNQPVTMDYRENRVTVTIDPQSKKITQATCG</sequence>
<protein>
    <recommendedName>
        <fullName evidence="3">Hemolysin</fullName>
    </recommendedName>
</protein>
<name>A0A829HHZ8_9GAMM</name>
<dbReference type="InterPro" id="IPR021719">
    <property type="entry name" value="Prot_inh_I78"/>
</dbReference>
<proteinExistence type="predicted"/>
<dbReference type="EMBL" id="ATGG01000015">
    <property type="protein sequence ID" value="EPF81494.1"/>
    <property type="molecule type" value="Genomic_DNA"/>
</dbReference>
<gene>
    <name evidence="1" type="ORF">F957_02034</name>
</gene>